<organism evidence="1 2">
    <name type="scientific">Eretmocerus hayati</name>
    <dbReference type="NCBI Taxonomy" id="131215"/>
    <lineage>
        <taxon>Eukaryota</taxon>
        <taxon>Metazoa</taxon>
        <taxon>Ecdysozoa</taxon>
        <taxon>Arthropoda</taxon>
        <taxon>Hexapoda</taxon>
        <taxon>Insecta</taxon>
        <taxon>Pterygota</taxon>
        <taxon>Neoptera</taxon>
        <taxon>Endopterygota</taxon>
        <taxon>Hymenoptera</taxon>
        <taxon>Apocrita</taxon>
        <taxon>Proctotrupomorpha</taxon>
        <taxon>Chalcidoidea</taxon>
        <taxon>Aphelinidae</taxon>
        <taxon>Aphelininae</taxon>
        <taxon>Eretmocerus</taxon>
    </lineage>
</organism>
<proteinExistence type="predicted"/>
<sequence>MPTVPAPVEQYALLLFHQALWPIFDQGKHSVAFRKADAPVNPKDNRDSPEVLVDATKHSRFASAREAIPTVPAPEKRYDLLLPHLAPSAISDPMKHSVSFR</sequence>
<evidence type="ECO:0000313" key="2">
    <source>
        <dbReference type="Proteomes" id="UP001239111"/>
    </source>
</evidence>
<protein>
    <submittedName>
        <fullName evidence="1">Uncharacterized protein</fullName>
    </submittedName>
</protein>
<comment type="caution">
    <text evidence="1">The sequence shown here is derived from an EMBL/GenBank/DDBJ whole genome shotgun (WGS) entry which is preliminary data.</text>
</comment>
<evidence type="ECO:0000313" key="1">
    <source>
        <dbReference type="EMBL" id="KAJ8685465.1"/>
    </source>
</evidence>
<dbReference type="Proteomes" id="UP001239111">
    <property type="component" value="Chromosome 1"/>
</dbReference>
<reference evidence="1" key="1">
    <citation type="submission" date="2023-04" db="EMBL/GenBank/DDBJ databases">
        <title>A chromosome-level genome assembly of the parasitoid wasp Eretmocerus hayati.</title>
        <authorList>
            <person name="Zhong Y."/>
            <person name="Liu S."/>
            <person name="Liu Y."/>
        </authorList>
    </citation>
    <scope>NUCLEOTIDE SEQUENCE</scope>
    <source>
        <strain evidence="1">ZJU_SS_LIU_2023</strain>
    </source>
</reference>
<keyword evidence="2" id="KW-1185">Reference proteome</keyword>
<name>A0ACC2PPD8_9HYME</name>
<dbReference type="EMBL" id="CM056741">
    <property type="protein sequence ID" value="KAJ8685465.1"/>
    <property type="molecule type" value="Genomic_DNA"/>
</dbReference>
<gene>
    <name evidence="1" type="ORF">QAD02_021258</name>
</gene>
<accession>A0ACC2PPD8</accession>